<dbReference type="PROSITE" id="PS50893">
    <property type="entry name" value="ABC_TRANSPORTER_2"/>
    <property type="match status" value="1"/>
</dbReference>
<dbReference type="Pfam" id="PF00069">
    <property type="entry name" value="Pkinase"/>
    <property type="match status" value="1"/>
</dbReference>
<keyword evidence="4" id="KW-1185">Reference proteome</keyword>
<dbReference type="Proteomes" id="UP001597045">
    <property type="component" value="Unassembled WGS sequence"/>
</dbReference>
<dbReference type="InterPro" id="IPR011009">
    <property type="entry name" value="Kinase-like_dom_sf"/>
</dbReference>
<keyword evidence="3" id="KW-0808">Transferase</keyword>
<dbReference type="Gene3D" id="3.40.50.300">
    <property type="entry name" value="P-loop containing nucleotide triphosphate hydrolases"/>
    <property type="match status" value="1"/>
</dbReference>
<dbReference type="Gene3D" id="3.30.200.20">
    <property type="entry name" value="Phosphorylase Kinase, domain 1"/>
    <property type="match status" value="1"/>
</dbReference>
<reference evidence="4" key="1">
    <citation type="journal article" date="2019" name="Int. J. Syst. Evol. Microbiol.">
        <title>The Global Catalogue of Microorganisms (GCM) 10K type strain sequencing project: providing services to taxonomists for standard genome sequencing and annotation.</title>
        <authorList>
            <consortium name="The Broad Institute Genomics Platform"/>
            <consortium name="The Broad Institute Genome Sequencing Center for Infectious Disease"/>
            <person name="Wu L."/>
            <person name="Ma J."/>
        </authorList>
    </citation>
    <scope>NUCLEOTIDE SEQUENCE [LARGE SCALE GENOMIC DNA]</scope>
    <source>
        <strain evidence="4">JCM 31486</strain>
    </source>
</reference>
<evidence type="ECO:0000313" key="3">
    <source>
        <dbReference type="EMBL" id="MFD1046906.1"/>
    </source>
</evidence>
<dbReference type="InterPro" id="IPR000719">
    <property type="entry name" value="Prot_kinase_dom"/>
</dbReference>
<proteinExistence type="predicted"/>
<comment type="caution">
    <text evidence="3">The sequence shown here is derived from an EMBL/GenBank/DDBJ whole genome shotgun (WGS) entry which is preliminary data.</text>
</comment>
<dbReference type="PROSITE" id="PS00109">
    <property type="entry name" value="PROTEIN_KINASE_TYR"/>
    <property type="match status" value="1"/>
</dbReference>
<dbReference type="InterPro" id="IPR003439">
    <property type="entry name" value="ABC_transporter-like_ATP-bd"/>
</dbReference>
<dbReference type="GO" id="GO:0016301">
    <property type="term" value="F:kinase activity"/>
    <property type="evidence" value="ECO:0007669"/>
    <property type="project" value="UniProtKB-KW"/>
</dbReference>
<dbReference type="InterPro" id="IPR027417">
    <property type="entry name" value="P-loop_NTPase"/>
</dbReference>
<dbReference type="InterPro" id="IPR008266">
    <property type="entry name" value="Tyr_kinase_AS"/>
</dbReference>
<dbReference type="PANTHER" id="PTHR43582">
    <property type="entry name" value="LINEARMYCIN RESISTANCE ATP-BINDING PROTEIN LNRL"/>
    <property type="match status" value="1"/>
</dbReference>
<dbReference type="SUPFAM" id="SSF56112">
    <property type="entry name" value="Protein kinase-like (PK-like)"/>
    <property type="match status" value="1"/>
</dbReference>
<dbReference type="Gene3D" id="1.10.510.10">
    <property type="entry name" value="Transferase(Phosphotransferase) domain 1"/>
    <property type="match status" value="1"/>
</dbReference>
<gene>
    <name evidence="3" type="ORF">ACFQ1S_15835</name>
</gene>
<feature type="domain" description="ABC transporter" evidence="2">
    <location>
        <begin position="66"/>
        <end position="293"/>
    </location>
</feature>
<accession>A0ABW3M850</accession>
<evidence type="ECO:0000313" key="4">
    <source>
        <dbReference type="Proteomes" id="UP001597045"/>
    </source>
</evidence>
<dbReference type="CDD" id="cd14014">
    <property type="entry name" value="STKc_PknB_like"/>
    <property type="match status" value="1"/>
</dbReference>
<name>A0ABW3M850_9PSEU</name>
<dbReference type="EMBL" id="JBHTIS010000840">
    <property type="protein sequence ID" value="MFD1046906.1"/>
    <property type="molecule type" value="Genomic_DNA"/>
</dbReference>
<evidence type="ECO:0000259" key="2">
    <source>
        <dbReference type="PROSITE" id="PS50893"/>
    </source>
</evidence>
<keyword evidence="3" id="KW-0418">Kinase</keyword>
<protein>
    <submittedName>
        <fullName evidence="3">Protein kinase</fullName>
    </submittedName>
</protein>
<feature type="domain" description="Protein kinase" evidence="1">
    <location>
        <begin position="1"/>
        <end position="248"/>
    </location>
</feature>
<dbReference type="SUPFAM" id="SSF52540">
    <property type="entry name" value="P-loop containing nucleoside triphosphate hydrolases"/>
    <property type="match status" value="1"/>
</dbReference>
<organism evidence="3 4">
    <name type="scientific">Kibdelosporangium lantanae</name>
    <dbReference type="NCBI Taxonomy" id="1497396"/>
    <lineage>
        <taxon>Bacteria</taxon>
        <taxon>Bacillati</taxon>
        <taxon>Actinomycetota</taxon>
        <taxon>Actinomycetes</taxon>
        <taxon>Pseudonocardiales</taxon>
        <taxon>Pseudonocardiaceae</taxon>
        <taxon>Kibdelosporangium</taxon>
    </lineage>
</organism>
<dbReference type="PANTHER" id="PTHR43582:SF2">
    <property type="entry name" value="LINEARMYCIN RESISTANCE ATP-BINDING PROTEIN LNRL"/>
    <property type="match status" value="1"/>
</dbReference>
<sequence length="367" mass="39442">MAEESGVRVLAGRYRLITPLGSRVTRGWDLHLRRVVAVRVLPPPDGSDLVVERAARLADLAHPGLVRVLDAGNSEGDPFLVAEFVAATTLKVRLADGPLPPETVGQMGVLLAKALAYAHSREVPHRDITPRNVLLGAGNEPYLAHIGIAELPTPSYMAPEQVGGAEPSSAADVYALGLVLLESLTGKVEYPGNDAVAMRRRLDLAMTLVGEPRVIFLDEPTTGLDPRSRHTMWQIVRQLVAGGVTVFLTTQYLDEADELADRIAVLDHGTIVAVGTAEELKRGIPGGHIQLRFADLAGLAAASQILDNGKRDDEALTLKVPSDGDVLTLRTLLDRLDHAHIAIDGLSVHTPDLDDVFFALTDKETVR</sequence>
<dbReference type="PROSITE" id="PS50011">
    <property type="entry name" value="PROTEIN_KINASE_DOM"/>
    <property type="match status" value="1"/>
</dbReference>
<evidence type="ECO:0000259" key="1">
    <source>
        <dbReference type="PROSITE" id="PS50011"/>
    </source>
</evidence>